<dbReference type="InterPro" id="IPR032466">
    <property type="entry name" value="Metal_Hydrolase"/>
</dbReference>
<comment type="caution">
    <text evidence="7">The sequence shown here is derived from an EMBL/GenBank/DDBJ whole genome shotgun (WGS) entry which is preliminary data.</text>
</comment>
<keyword evidence="2" id="KW-0479">Metal-binding</keyword>
<evidence type="ECO:0000256" key="3">
    <source>
        <dbReference type="ARBA" id="ARBA00022801"/>
    </source>
</evidence>
<feature type="compositionally biased region" description="Low complexity" evidence="5">
    <location>
        <begin position="73"/>
        <end position="103"/>
    </location>
</feature>
<sequence>MSATPPANQVFIGTFIHSKALDELEYLHNTAVFVEGSTGTIVAIERESDHTRTLDETFNRLGWSAAECKIYDSTSPTRRSSSNSSSNKISSGAQNESDGSLPSTSPPPPPVRFFFPGFIDTHIHASQYPNAGIFGKSTLLDWLNTYTFPLEASLGRDRAKARRVYARCVARTLAHGTTCAAYFATVDVGATNLLADLCLEKGQRALVGRVCMDEPSTCPPWYRDEDAAEGLARTRECVAHARKVDPRGELVRPVVTPRFAPSCTAGSMAALGKLARDEGLAVQTHVSENKGEVELVASLFPGETAGGRGYAGVYDAFGLLSERTILAHAIHLSEAEVALIAERGAKVSHCPCSNSAITSGAARVRWMLGKGVDIGLGTDVSGGYSPSVLDAARQAALVSRHVAMGGGEGDKLSVEEVLHLATRGGARCVGLEGVVGGFEVGMQWDAQLVALDAVGEDGDGGEGNVDVFGWESWEEMVAKWLFNGDDRNTTKVWVKGRLVHERA</sequence>
<name>A0ABR4EA98_9PEZI</name>
<evidence type="ECO:0000313" key="8">
    <source>
        <dbReference type="Proteomes" id="UP001600888"/>
    </source>
</evidence>
<accession>A0ABR4EA98</accession>
<keyword evidence="8" id="KW-1185">Reference proteome</keyword>
<dbReference type="EMBL" id="JBAWTH010000076">
    <property type="protein sequence ID" value="KAL2279364.1"/>
    <property type="molecule type" value="Genomic_DNA"/>
</dbReference>
<evidence type="ECO:0000256" key="2">
    <source>
        <dbReference type="ARBA" id="ARBA00022723"/>
    </source>
</evidence>
<dbReference type="Gene3D" id="3.20.20.140">
    <property type="entry name" value="Metal-dependent hydrolases"/>
    <property type="match status" value="1"/>
</dbReference>
<dbReference type="PANTHER" id="PTHR11271">
    <property type="entry name" value="GUANINE DEAMINASE"/>
    <property type="match status" value="1"/>
</dbReference>
<dbReference type="InterPro" id="IPR051607">
    <property type="entry name" value="Metallo-dep_hydrolases"/>
</dbReference>
<evidence type="ECO:0000313" key="7">
    <source>
        <dbReference type="EMBL" id="KAL2279364.1"/>
    </source>
</evidence>
<evidence type="ECO:0000256" key="5">
    <source>
        <dbReference type="SAM" id="MobiDB-lite"/>
    </source>
</evidence>
<feature type="region of interest" description="Disordered" evidence="5">
    <location>
        <begin position="73"/>
        <end position="108"/>
    </location>
</feature>
<evidence type="ECO:0000259" key="6">
    <source>
        <dbReference type="Pfam" id="PF01979"/>
    </source>
</evidence>
<dbReference type="PANTHER" id="PTHR11271:SF6">
    <property type="entry name" value="GUANINE DEAMINASE"/>
    <property type="match status" value="1"/>
</dbReference>
<keyword evidence="3" id="KW-0378">Hydrolase</keyword>
<dbReference type="SUPFAM" id="SSF51556">
    <property type="entry name" value="Metallo-dependent hydrolases"/>
    <property type="match status" value="1"/>
</dbReference>
<dbReference type="InterPro" id="IPR011059">
    <property type="entry name" value="Metal-dep_hydrolase_composite"/>
</dbReference>
<protein>
    <recommendedName>
        <fullName evidence="6">Amidohydrolase-related domain-containing protein</fullName>
    </recommendedName>
</protein>
<dbReference type="Proteomes" id="UP001600888">
    <property type="component" value="Unassembled WGS sequence"/>
</dbReference>
<reference evidence="7 8" key="1">
    <citation type="submission" date="2024-03" db="EMBL/GenBank/DDBJ databases">
        <title>A high-quality draft genome sequence of Diaporthe vaccinii, a causative agent of upright dieback and viscid rot disease in cranberry plants.</title>
        <authorList>
            <person name="Sarrasin M."/>
            <person name="Lang B.F."/>
            <person name="Burger G."/>
        </authorList>
    </citation>
    <scope>NUCLEOTIDE SEQUENCE [LARGE SCALE GENOMIC DNA]</scope>
    <source>
        <strain evidence="7 8">IS7</strain>
    </source>
</reference>
<keyword evidence="4" id="KW-0862">Zinc</keyword>
<organism evidence="7 8">
    <name type="scientific">Diaporthe vaccinii</name>
    <dbReference type="NCBI Taxonomy" id="105482"/>
    <lineage>
        <taxon>Eukaryota</taxon>
        <taxon>Fungi</taxon>
        <taxon>Dikarya</taxon>
        <taxon>Ascomycota</taxon>
        <taxon>Pezizomycotina</taxon>
        <taxon>Sordariomycetes</taxon>
        <taxon>Sordariomycetidae</taxon>
        <taxon>Diaporthales</taxon>
        <taxon>Diaporthaceae</taxon>
        <taxon>Diaporthe</taxon>
        <taxon>Diaporthe eres species complex</taxon>
    </lineage>
</organism>
<gene>
    <name evidence="7" type="ORF">FJTKL_13437</name>
</gene>
<dbReference type="InterPro" id="IPR006680">
    <property type="entry name" value="Amidohydro-rel"/>
</dbReference>
<proteinExistence type="predicted"/>
<dbReference type="Gene3D" id="2.30.40.10">
    <property type="entry name" value="Urease, subunit C, domain 1"/>
    <property type="match status" value="1"/>
</dbReference>
<comment type="cofactor">
    <cofactor evidence="1">
        <name>Zn(2+)</name>
        <dbReference type="ChEBI" id="CHEBI:29105"/>
    </cofactor>
</comment>
<feature type="domain" description="Amidohydrolase-related" evidence="6">
    <location>
        <begin position="115"/>
        <end position="499"/>
    </location>
</feature>
<evidence type="ECO:0000256" key="1">
    <source>
        <dbReference type="ARBA" id="ARBA00001947"/>
    </source>
</evidence>
<dbReference type="Pfam" id="PF01979">
    <property type="entry name" value="Amidohydro_1"/>
    <property type="match status" value="1"/>
</dbReference>
<evidence type="ECO:0000256" key="4">
    <source>
        <dbReference type="ARBA" id="ARBA00022833"/>
    </source>
</evidence>